<evidence type="ECO:0000256" key="4">
    <source>
        <dbReference type="ARBA" id="ARBA00023136"/>
    </source>
</evidence>
<dbReference type="GO" id="GO:0033116">
    <property type="term" value="C:endoplasmic reticulum-Golgi intermediate compartment membrane"/>
    <property type="evidence" value="ECO:0007669"/>
    <property type="project" value="UniProtKB-SubCell"/>
</dbReference>
<keyword evidence="5" id="KW-0256">Endoplasmic reticulum</keyword>
<accession>A0A7D9CV70</accession>
<dbReference type="GO" id="GO:0006890">
    <property type="term" value="P:retrograde vesicle-mediated transport, Golgi to endoplasmic reticulum"/>
    <property type="evidence" value="ECO:0007669"/>
    <property type="project" value="TreeGrafter"/>
</dbReference>
<feature type="transmembrane region" description="Helical" evidence="5">
    <location>
        <begin position="33"/>
        <end position="51"/>
    </location>
</feature>
<keyword evidence="5" id="KW-0931">ER-Golgi transport</keyword>
<protein>
    <recommendedName>
        <fullName evidence="5">Endoplasmic reticulum-Golgi intermediate compartment protein</fullName>
    </recommendedName>
</protein>
<dbReference type="GO" id="GO:0005789">
    <property type="term" value="C:endoplasmic reticulum membrane"/>
    <property type="evidence" value="ECO:0007669"/>
    <property type="project" value="UniProtKB-SubCell"/>
</dbReference>
<dbReference type="InterPro" id="IPR039542">
    <property type="entry name" value="Erv_N"/>
</dbReference>
<dbReference type="PANTHER" id="PTHR10984">
    <property type="entry name" value="ENDOPLASMIC RETICULUM-GOLGI INTERMEDIATE COMPARTMENT PROTEIN"/>
    <property type="match status" value="1"/>
</dbReference>
<keyword evidence="5" id="KW-0813">Transport</keyword>
<sequence>MDSKHHILRSFDAFPKVPPSNQVRTTRGSISSIFTYVFLFFLIWVEIGGYIDGFIDYQFSVDDVIRTSLFLNMDITVASPCKSLQVDVRDSTADRMLAEEKLNFQGLPNAMPWEMYQKTKEVVSPKLEDILANSLGAKFVIEGQRQNDDLPYCRIFGTLPVNRVRGSLYITGKGFGSTFLRSQPQTLNFTHQITEFSFGDFYPFFDNPLDMTYQVTEENAHTFQYKLSVIPTQYEKLGVDIDTTQYAMSLYESSRKYVSGIFVQYDFEPIKMIVAERRLSFWHFLIKLVTIIGGIWIVCKWCYRVLEKLLSIALGKDVLRRGEEKKEGGLLDSLDEETFEKI</sequence>
<keyword evidence="9" id="KW-1185">Reference proteome</keyword>
<dbReference type="Proteomes" id="UP000478008">
    <property type="component" value="Unassembled WGS sequence"/>
</dbReference>
<comment type="similarity">
    <text evidence="5">Belongs to the ERGIC family.</text>
</comment>
<feature type="domain" description="Endoplasmic reticulum vesicle transporter N-terminal" evidence="7">
    <location>
        <begin position="8"/>
        <end position="96"/>
    </location>
</feature>
<evidence type="ECO:0000256" key="5">
    <source>
        <dbReference type="RuleBase" id="RU369013"/>
    </source>
</evidence>
<keyword evidence="4 5" id="KW-0472">Membrane</keyword>
<dbReference type="GO" id="GO:0030134">
    <property type="term" value="C:COPII-coated ER to Golgi transport vesicle"/>
    <property type="evidence" value="ECO:0007669"/>
    <property type="project" value="TreeGrafter"/>
</dbReference>
<reference evidence="8 9" key="1">
    <citation type="submission" date="2019-07" db="EMBL/GenBank/DDBJ databases">
        <authorList>
            <person name="Friedrich A."/>
            <person name="Schacherer J."/>
        </authorList>
    </citation>
    <scope>NUCLEOTIDE SEQUENCE [LARGE SCALE GENOMIC DNA]</scope>
</reference>
<dbReference type="Pfam" id="PF13850">
    <property type="entry name" value="ERGIC_N"/>
    <property type="match status" value="1"/>
</dbReference>
<dbReference type="EMBL" id="CABFWN010000001">
    <property type="protein sequence ID" value="VUG16374.1"/>
    <property type="molecule type" value="Genomic_DNA"/>
</dbReference>
<feature type="domain" description="Endoplasmic reticulum vesicle transporter C-terminal" evidence="6">
    <location>
        <begin position="151"/>
        <end position="300"/>
    </location>
</feature>
<evidence type="ECO:0000313" key="9">
    <source>
        <dbReference type="Proteomes" id="UP000478008"/>
    </source>
</evidence>
<dbReference type="GO" id="GO:0006888">
    <property type="term" value="P:endoplasmic reticulum to Golgi vesicle-mediated transport"/>
    <property type="evidence" value="ECO:0007669"/>
    <property type="project" value="UniProtKB-UniRule"/>
</dbReference>
<dbReference type="InterPro" id="IPR012936">
    <property type="entry name" value="Erv_C"/>
</dbReference>
<dbReference type="GO" id="GO:0000139">
    <property type="term" value="C:Golgi membrane"/>
    <property type="evidence" value="ECO:0007669"/>
    <property type="project" value="UniProtKB-SubCell"/>
</dbReference>
<gene>
    <name evidence="8" type="primary">ERV41</name>
    <name evidence="8" type="ORF">DEBR0S1_15148G</name>
</gene>
<evidence type="ECO:0000256" key="1">
    <source>
        <dbReference type="ARBA" id="ARBA00004370"/>
    </source>
</evidence>
<dbReference type="InterPro" id="IPR045888">
    <property type="entry name" value="Erv"/>
</dbReference>
<evidence type="ECO:0000259" key="6">
    <source>
        <dbReference type="Pfam" id="PF07970"/>
    </source>
</evidence>
<dbReference type="PANTHER" id="PTHR10984:SF81">
    <property type="entry name" value="ER-DERIVED VESICLES PROTEIN ERV41"/>
    <property type="match status" value="1"/>
</dbReference>
<keyword evidence="2 5" id="KW-0812">Transmembrane</keyword>
<evidence type="ECO:0000256" key="3">
    <source>
        <dbReference type="ARBA" id="ARBA00022989"/>
    </source>
</evidence>
<comment type="function">
    <text evidence="5">Plays a role in transport between endoplasmic reticulum and Golgi.</text>
</comment>
<evidence type="ECO:0000259" key="7">
    <source>
        <dbReference type="Pfam" id="PF13850"/>
    </source>
</evidence>
<evidence type="ECO:0000313" key="8">
    <source>
        <dbReference type="EMBL" id="VUG16374.1"/>
    </source>
</evidence>
<feature type="transmembrane region" description="Helical" evidence="5">
    <location>
        <begin position="281"/>
        <end position="303"/>
    </location>
</feature>
<proteinExistence type="inferred from homology"/>
<organism evidence="8 9">
    <name type="scientific">Dekkera bruxellensis</name>
    <name type="common">Brettanomyces custersii</name>
    <dbReference type="NCBI Taxonomy" id="5007"/>
    <lineage>
        <taxon>Eukaryota</taxon>
        <taxon>Fungi</taxon>
        <taxon>Dikarya</taxon>
        <taxon>Ascomycota</taxon>
        <taxon>Saccharomycotina</taxon>
        <taxon>Pichiomycetes</taxon>
        <taxon>Pichiales</taxon>
        <taxon>Pichiaceae</taxon>
        <taxon>Brettanomyces</taxon>
    </lineage>
</organism>
<keyword evidence="3 5" id="KW-1133">Transmembrane helix</keyword>
<evidence type="ECO:0000256" key="2">
    <source>
        <dbReference type="ARBA" id="ARBA00022692"/>
    </source>
</evidence>
<dbReference type="Pfam" id="PF07970">
    <property type="entry name" value="COPIIcoated_ERV"/>
    <property type="match status" value="1"/>
</dbReference>
<comment type="subcellular location">
    <subcellularLocation>
        <location evidence="5">Endoplasmic reticulum membrane</location>
        <topology evidence="5">Multi-pass membrane protein</topology>
    </subcellularLocation>
    <subcellularLocation>
        <location evidence="5">Endoplasmic reticulum-Golgi intermediate compartment membrane</location>
        <topology evidence="5">Multi-pass membrane protein</topology>
    </subcellularLocation>
    <subcellularLocation>
        <location evidence="5">Golgi apparatus membrane</location>
        <topology evidence="5">Multi-pass membrane protein</topology>
    </subcellularLocation>
    <subcellularLocation>
        <location evidence="1">Membrane</location>
    </subcellularLocation>
</comment>
<name>A0A7D9CV70_DEKBR</name>
<keyword evidence="5" id="KW-0333">Golgi apparatus</keyword>
<dbReference type="AlphaFoldDB" id="A0A7D9CV70"/>